<dbReference type="InterPro" id="IPR036047">
    <property type="entry name" value="F-box-like_dom_sf"/>
</dbReference>
<dbReference type="Pfam" id="PF03478">
    <property type="entry name" value="Beta-prop_KIB1-4"/>
    <property type="match status" value="1"/>
</dbReference>
<protein>
    <recommendedName>
        <fullName evidence="1">F-box domain-containing protein</fullName>
    </recommendedName>
</protein>
<dbReference type="SMART" id="SM00256">
    <property type="entry name" value="FBOX"/>
    <property type="match status" value="1"/>
</dbReference>
<dbReference type="SUPFAM" id="SSF81383">
    <property type="entry name" value="F-box domain"/>
    <property type="match status" value="1"/>
</dbReference>
<dbReference type="PANTHER" id="PTHR44259:SF114">
    <property type="entry name" value="OS06G0707300 PROTEIN"/>
    <property type="match status" value="1"/>
</dbReference>
<evidence type="ECO:0000313" key="3">
    <source>
        <dbReference type="Proteomes" id="UP001630127"/>
    </source>
</evidence>
<keyword evidence="3" id="KW-1185">Reference proteome</keyword>
<evidence type="ECO:0000313" key="2">
    <source>
        <dbReference type="EMBL" id="KAL3524127.1"/>
    </source>
</evidence>
<accession>A0ABD2ZXI8</accession>
<dbReference type="InterPro" id="IPR050942">
    <property type="entry name" value="F-box_BR-signaling"/>
</dbReference>
<dbReference type="Proteomes" id="UP001630127">
    <property type="component" value="Unassembled WGS sequence"/>
</dbReference>
<sequence length="524" mass="59631">MLAKDFVLSNKIHSDLYVIWSEISYLSYSTDLHTSWTYIYMADWGNLPPDLMAQIAKRLPAHDFIVFGAVCKQWQSASHTLKEKPPLSPWLVLAEMEKIDADDLFFCPDCRKWDSAYYLRKEKPLVPSWLMIAEEEKEKVEFNDDIFFCFLCGLWQFPKTYSSNSKEEKSPPLPPWFVPAEDDKVVKDAAPKIRSFFNLSTLKTYDFELPEASGRNCLGASYGCIFTLGYDLQINLLHPFTREQIPLPSMLAFTNQYNYSQDFWPQEVFDTFVRKVVLSSNPWTEKDCIVAAIYGEFRLLAFARIGDTVWTNIQVPSRRYKDIIFYEGKLYAVDGRGNVVVCNNIVDHNGDDGPRATAIATPLPTGTKENFYLVESSGDLLLVSRVREVIFSGDEEDGEVPDEYTVGFSVLKLDEYSSCDIHSEDGQQGSCSTAYPYKWTEVNGLGDEALFLGRNASLSLPASKFNGSLKANCIYFTDDCCDCLLDDESGPDMGIFNMKNGTIEHLYSADNSRHPLFPPFWLIM</sequence>
<dbReference type="Gene3D" id="1.20.1280.50">
    <property type="match status" value="1"/>
</dbReference>
<reference evidence="2 3" key="1">
    <citation type="submission" date="2024-11" db="EMBL/GenBank/DDBJ databases">
        <title>A near-complete genome assembly of Cinchona calisaya.</title>
        <authorList>
            <person name="Lian D.C."/>
            <person name="Zhao X.W."/>
            <person name="Wei L."/>
        </authorList>
    </citation>
    <scope>NUCLEOTIDE SEQUENCE [LARGE SCALE GENOMIC DNA]</scope>
    <source>
        <tissue evidence="2">Nenye</tissue>
    </source>
</reference>
<dbReference type="PANTHER" id="PTHR44259">
    <property type="entry name" value="OS07G0183000 PROTEIN-RELATED"/>
    <property type="match status" value="1"/>
</dbReference>
<dbReference type="InterPro" id="IPR001810">
    <property type="entry name" value="F-box_dom"/>
</dbReference>
<dbReference type="InterPro" id="IPR005174">
    <property type="entry name" value="KIB1-4_b-propeller"/>
</dbReference>
<proteinExistence type="predicted"/>
<feature type="domain" description="F-box" evidence="1">
    <location>
        <begin position="47"/>
        <end position="87"/>
    </location>
</feature>
<name>A0ABD2ZXI8_9GENT</name>
<comment type="caution">
    <text evidence="2">The sequence shown here is derived from an EMBL/GenBank/DDBJ whole genome shotgun (WGS) entry which is preliminary data.</text>
</comment>
<organism evidence="2 3">
    <name type="scientific">Cinchona calisaya</name>
    <dbReference type="NCBI Taxonomy" id="153742"/>
    <lineage>
        <taxon>Eukaryota</taxon>
        <taxon>Viridiplantae</taxon>
        <taxon>Streptophyta</taxon>
        <taxon>Embryophyta</taxon>
        <taxon>Tracheophyta</taxon>
        <taxon>Spermatophyta</taxon>
        <taxon>Magnoliopsida</taxon>
        <taxon>eudicotyledons</taxon>
        <taxon>Gunneridae</taxon>
        <taxon>Pentapetalae</taxon>
        <taxon>asterids</taxon>
        <taxon>lamiids</taxon>
        <taxon>Gentianales</taxon>
        <taxon>Rubiaceae</taxon>
        <taxon>Cinchonoideae</taxon>
        <taxon>Cinchoneae</taxon>
        <taxon>Cinchona</taxon>
    </lineage>
</organism>
<gene>
    <name evidence="2" type="ORF">ACH5RR_016961</name>
</gene>
<dbReference type="Pfam" id="PF00646">
    <property type="entry name" value="F-box"/>
    <property type="match status" value="1"/>
</dbReference>
<dbReference type="EMBL" id="JBJUIK010000007">
    <property type="protein sequence ID" value="KAL3524127.1"/>
    <property type="molecule type" value="Genomic_DNA"/>
</dbReference>
<dbReference type="AlphaFoldDB" id="A0ABD2ZXI8"/>
<evidence type="ECO:0000259" key="1">
    <source>
        <dbReference type="SMART" id="SM00256"/>
    </source>
</evidence>